<keyword evidence="4" id="KW-1133">Transmembrane helix</keyword>
<feature type="compositionally biased region" description="Low complexity" evidence="3">
    <location>
        <begin position="218"/>
        <end position="229"/>
    </location>
</feature>
<proteinExistence type="inferred from homology"/>
<accession>A0A1X7VQY5</accession>
<evidence type="ECO:0000256" key="1">
    <source>
        <dbReference type="ARBA" id="ARBA00038228"/>
    </source>
</evidence>
<dbReference type="AlphaFoldDB" id="A0A1X7VQY5"/>
<protein>
    <recommendedName>
        <fullName evidence="2">Protein THEM6</fullName>
    </recommendedName>
</protein>
<dbReference type="EnsemblMetazoa" id="XM_003383332.2">
    <property type="protein sequence ID" value="XP_003383380.1"/>
    <property type="gene ID" value="LOC100641708"/>
</dbReference>
<feature type="region of interest" description="Disordered" evidence="3">
    <location>
        <begin position="202"/>
        <end position="229"/>
    </location>
</feature>
<dbReference type="InterPro" id="IPR029069">
    <property type="entry name" value="HotDog_dom_sf"/>
</dbReference>
<evidence type="ECO:0000313" key="5">
    <source>
        <dbReference type="EnsemblMetazoa" id="Aqu2.1.41838_001"/>
    </source>
</evidence>
<keyword evidence="4" id="KW-0472">Membrane</keyword>
<comment type="similarity">
    <text evidence="1">Belongs to the THEM6 family.</text>
</comment>
<gene>
    <name evidence="5" type="primary">100641708</name>
</gene>
<dbReference type="PANTHER" id="PTHR12475:SF4">
    <property type="entry name" value="PROTEIN THEM6"/>
    <property type="match status" value="1"/>
</dbReference>
<evidence type="ECO:0000256" key="3">
    <source>
        <dbReference type="SAM" id="MobiDB-lite"/>
    </source>
</evidence>
<dbReference type="InterPro" id="IPR051490">
    <property type="entry name" value="THEM6_lcsJ_thioesterase"/>
</dbReference>
<dbReference type="SUPFAM" id="SSF54637">
    <property type="entry name" value="Thioesterase/thiol ester dehydrase-isomerase"/>
    <property type="match status" value="1"/>
</dbReference>
<dbReference type="OMA" id="RDIDMCH"/>
<dbReference type="CDD" id="cd00586">
    <property type="entry name" value="4HBT"/>
    <property type="match status" value="1"/>
</dbReference>
<name>A0A1X7VQY5_AMPQE</name>
<dbReference type="OrthoDB" id="265761at2759"/>
<evidence type="ECO:0000256" key="2">
    <source>
        <dbReference type="ARBA" id="ARBA00041112"/>
    </source>
</evidence>
<dbReference type="InParanoid" id="A0A1X7VQY5"/>
<reference evidence="5" key="2">
    <citation type="submission" date="2017-05" db="UniProtKB">
        <authorList>
            <consortium name="EnsemblMetazoa"/>
        </authorList>
    </citation>
    <scope>IDENTIFICATION</scope>
</reference>
<organism evidence="5">
    <name type="scientific">Amphimedon queenslandica</name>
    <name type="common">Sponge</name>
    <dbReference type="NCBI Taxonomy" id="400682"/>
    <lineage>
        <taxon>Eukaryota</taxon>
        <taxon>Metazoa</taxon>
        <taxon>Porifera</taxon>
        <taxon>Demospongiae</taxon>
        <taxon>Heteroscleromorpha</taxon>
        <taxon>Haplosclerida</taxon>
        <taxon>Niphatidae</taxon>
        <taxon>Amphimedon</taxon>
    </lineage>
</organism>
<sequence>MAWIFGVVLVVILSLFAYIDVWYFLRSIVFITSLIIKGRKDSARKLTKEELLKELVTKGVVMPSDLDFNLHMNNSKYLREMDFGRFAIYIEKGLRKALGHHSAVMLVGAISIRYRRSLQLFQKFEVHTRILAWEEKVIYLEQRIVNTADGFVASIALVKMAIKGTTASELLKTICGHIVASPFPSAELRAWQESISLSSKHLREESSTKSDGGNTQVTNSSLTSTKKTT</sequence>
<keyword evidence="6" id="KW-1185">Reference proteome</keyword>
<dbReference type="EnsemblMetazoa" id="Aqu2.1.41838_001">
    <property type="protein sequence ID" value="Aqu2.1.41838_001"/>
    <property type="gene ID" value="Aqu2.1.41838"/>
</dbReference>
<dbReference type="Pfam" id="PF13279">
    <property type="entry name" value="4HBT_2"/>
    <property type="match status" value="1"/>
</dbReference>
<evidence type="ECO:0000256" key="4">
    <source>
        <dbReference type="SAM" id="Phobius"/>
    </source>
</evidence>
<reference evidence="6" key="1">
    <citation type="journal article" date="2010" name="Nature">
        <title>The Amphimedon queenslandica genome and the evolution of animal complexity.</title>
        <authorList>
            <person name="Srivastava M."/>
            <person name="Simakov O."/>
            <person name="Chapman J."/>
            <person name="Fahey B."/>
            <person name="Gauthier M.E."/>
            <person name="Mitros T."/>
            <person name="Richards G.S."/>
            <person name="Conaco C."/>
            <person name="Dacre M."/>
            <person name="Hellsten U."/>
            <person name="Larroux C."/>
            <person name="Putnam N.H."/>
            <person name="Stanke M."/>
            <person name="Adamska M."/>
            <person name="Darling A."/>
            <person name="Degnan S.M."/>
            <person name="Oakley T.H."/>
            <person name="Plachetzki D.C."/>
            <person name="Zhai Y."/>
            <person name="Adamski M."/>
            <person name="Calcino A."/>
            <person name="Cummins S.F."/>
            <person name="Goodstein D.M."/>
            <person name="Harris C."/>
            <person name="Jackson D.J."/>
            <person name="Leys S.P."/>
            <person name="Shu S."/>
            <person name="Woodcroft B.J."/>
            <person name="Vervoort M."/>
            <person name="Kosik K.S."/>
            <person name="Manning G."/>
            <person name="Degnan B.M."/>
            <person name="Rokhsar D.S."/>
        </authorList>
    </citation>
    <scope>NUCLEOTIDE SEQUENCE [LARGE SCALE GENOMIC DNA]</scope>
</reference>
<dbReference type="eggNOG" id="KOG4366">
    <property type="taxonomic scope" value="Eukaryota"/>
</dbReference>
<feature type="transmembrane region" description="Helical" evidence="4">
    <location>
        <begin position="6"/>
        <end position="36"/>
    </location>
</feature>
<dbReference type="Gene3D" id="3.10.129.10">
    <property type="entry name" value="Hotdog Thioesterase"/>
    <property type="match status" value="1"/>
</dbReference>
<keyword evidence="4" id="KW-0812">Transmembrane</keyword>
<dbReference type="KEGG" id="aqu:100641708"/>
<dbReference type="Proteomes" id="UP000007879">
    <property type="component" value="Unassembled WGS sequence"/>
</dbReference>
<evidence type="ECO:0000313" key="6">
    <source>
        <dbReference type="Proteomes" id="UP000007879"/>
    </source>
</evidence>
<dbReference type="PANTHER" id="PTHR12475">
    <property type="match status" value="1"/>
</dbReference>